<feature type="domain" description="HAMP" evidence="11">
    <location>
        <begin position="385"/>
        <end position="436"/>
    </location>
</feature>
<evidence type="ECO:0000259" key="11">
    <source>
        <dbReference type="PROSITE" id="PS50885"/>
    </source>
</evidence>
<dbReference type="SUPFAM" id="SSF58104">
    <property type="entry name" value="Methyl-accepting chemotaxis protein (MCP) signaling domain"/>
    <property type="match status" value="1"/>
</dbReference>
<evidence type="ECO:0000259" key="10">
    <source>
        <dbReference type="PROSITE" id="PS50111"/>
    </source>
</evidence>
<keyword evidence="2 9" id="KW-0812">Transmembrane</keyword>
<dbReference type="PROSITE" id="PS50111">
    <property type="entry name" value="CHEMOTAXIS_TRANSDUC_2"/>
    <property type="match status" value="1"/>
</dbReference>
<dbReference type="STRING" id="1121416.SAMN02745220_03342"/>
<dbReference type="RefSeq" id="WP_073614803.1">
    <property type="nucleotide sequence ID" value="NZ_FRFE01000017.1"/>
</dbReference>
<evidence type="ECO:0000256" key="8">
    <source>
        <dbReference type="SAM" id="MobiDB-lite"/>
    </source>
</evidence>
<feature type="transmembrane region" description="Helical" evidence="9">
    <location>
        <begin position="306"/>
        <end position="325"/>
    </location>
</feature>
<dbReference type="Pfam" id="PF00015">
    <property type="entry name" value="MCPsignal"/>
    <property type="match status" value="1"/>
</dbReference>
<dbReference type="FunFam" id="1.10.287.950:FF:000001">
    <property type="entry name" value="Methyl-accepting chemotaxis sensory transducer"/>
    <property type="match status" value="1"/>
</dbReference>
<keyword evidence="3 9" id="KW-1133">Transmembrane helix</keyword>
<reference evidence="12 13" key="1">
    <citation type="submission" date="2016-12" db="EMBL/GenBank/DDBJ databases">
        <authorList>
            <person name="Song W.-J."/>
            <person name="Kurnit D.M."/>
        </authorList>
    </citation>
    <scope>NUCLEOTIDE SEQUENCE [LARGE SCALE GENOMIC DNA]</scope>
    <source>
        <strain evidence="12 13">DSM 18488</strain>
    </source>
</reference>
<evidence type="ECO:0000256" key="5">
    <source>
        <dbReference type="ARBA" id="ARBA00023224"/>
    </source>
</evidence>
<dbReference type="CDD" id="cd06225">
    <property type="entry name" value="HAMP"/>
    <property type="match status" value="2"/>
</dbReference>
<dbReference type="GO" id="GO:0006935">
    <property type="term" value="P:chemotaxis"/>
    <property type="evidence" value="ECO:0007669"/>
    <property type="project" value="UniProtKB-ARBA"/>
</dbReference>
<keyword evidence="4 9" id="KW-0472">Membrane</keyword>
<gene>
    <name evidence="12" type="ORF">SAMN02745220_03342</name>
</gene>
<proteinExistence type="inferred from homology"/>
<feature type="compositionally biased region" description="Polar residues" evidence="8">
    <location>
        <begin position="674"/>
        <end position="695"/>
    </location>
</feature>
<evidence type="ECO:0000313" key="13">
    <source>
        <dbReference type="Proteomes" id="UP000184603"/>
    </source>
</evidence>
<dbReference type="CDD" id="cd11386">
    <property type="entry name" value="MCP_signal"/>
    <property type="match status" value="1"/>
</dbReference>
<evidence type="ECO:0000256" key="4">
    <source>
        <dbReference type="ARBA" id="ARBA00023136"/>
    </source>
</evidence>
<dbReference type="SMART" id="SM00283">
    <property type="entry name" value="MA"/>
    <property type="match status" value="1"/>
</dbReference>
<evidence type="ECO:0000256" key="9">
    <source>
        <dbReference type="SAM" id="Phobius"/>
    </source>
</evidence>
<evidence type="ECO:0000256" key="3">
    <source>
        <dbReference type="ARBA" id="ARBA00022989"/>
    </source>
</evidence>
<evidence type="ECO:0000256" key="7">
    <source>
        <dbReference type="PROSITE-ProRule" id="PRU00284"/>
    </source>
</evidence>
<accession>A0A1M7YCB5</accession>
<protein>
    <submittedName>
        <fullName evidence="12">Twitching motility protein PilJ</fullName>
    </submittedName>
</protein>
<dbReference type="GO" id="GO:0016020">
    <property type="term" value="C:membrane"/>
    <property type="evidence" value="ECO:0007669"/>
    <property type="project" value="UniProtKB-SubCell"/>
</dbReference>
<feature type="region of interest" description="Disordered" evidence="8">
    <location>
        <begin position="674"/>
        <end position="699"/>
    </location>
</feature>
<dbReference type="OrthoDB" id="2489132at2"/>
<dbReference type="GO" id="GO:0007165">
    <property type="term" value="P:signal transduction"/>
    <property type="evidence" value="ECO:0007669"/>
    <property type="project" value="UniProtKB-KW"/>
</dbReference>
<comment type="similarity">
    <text evidence="6">Belongs to the methyl-accepting chemotaxis (MCP) protein family.</text>
</comment>
<dbReference type="InterPro" id="IPR004089">
    <property type="entry name" value="MCPsignal_dom"/>
</dbReference>
<dbReference type="InterPro" id="IPR003660">
    <property type="entry name" value="HAMP_dom"/>
</dbReference>
<dbReference type="EMBL" id="FRFE01000017">
    <property type="protein sequence ID" value="SHO50265.1"/>
    <property type="molecule type" value="Genomic_DNA"/>
</dbReference>
<dbReference type="Proteomes" id="UP000184603">
    <property type="component" value="Unassembled WGS sequence"/>
</dbReference>
<evidence type="ECO:0000256" key="1">
    <source>
        <dbReference type="ARBA" id="ARBA00004141"/>
    </source>
</evidence>
<comment type="subcellular location">
    <subcellularLocation>
        <location evidence="1">Membrane</location>
        <topology evidence="1">Multi-pass membrane protein</topology>
    </subcellularLocation>
</comment>
<dbReference type="AlphaFoldDB" id="A0A1M7YCB5"/>
<evidence type="ECO:0000256" key="6">
    <source>
        <dbReference type="ARBA" id="ARBA00029447"/>
    </source>
</evidence>
<dbReference type="Gene3D" id="6.10.340.10">
    <property type="match status" value="1"/>
</dbReference>
<feature type="domain" description="Methyl-accepting transducer" evidence="10">
    <location>
        <begin position="441"/>
        <end position="677"/>
    </location>
</feature>
<evidence type="ECO:0000313" key="12">
    <source>
        <dbReference type="EMBL" id="SHO50265.1"/>
    </source>
</evidence>
<dbReference type="SUPFAM" id="SSF158472">
    <property type="entry name" value="HAMP domain-like"/>
    <property type="match status" value="1"/>
</dbReference>
<dbReference type="PANTHER" id="PTHR32089:SF119">
    <property type="entry name" value="METHYL-ACCEPTING CHEMOTAXIS PROTEIN CTPL"/>
    <property type="match status" value="1"/>
</dbReference>
<sequence>MESTSKVAETNSTQPTGTSGSLSIRSKLMLAFFLMIALTLVVSAIAYFSQKLANTTINELVQVHGKVARLSLQTDKTLRVMQGMEKDFLLKYQSIGIQEAKNQYMVPFTENGGQAYQNIYEIQQLAADQASIDAAQTAMDSINEYLSAFIGTVNILELRVDKEFGELVKLDESVNALQASVDKIDSIILRNGFYQLNSALKDYLILPSEEAIQQVESNRTSFTQIIAASSLPGYVSEQLNSQLEEFSKWFTEVTNTDKVVASRIAEYEAAAEKAQPVIATFLANATQNESSATKRMEDSAAFVQKLVLSVSGVAVLLGIFIAIRLSRSLTAQVSHIVQLLGEINAGNFSARTEVVTKDELGAMAVTLNNMLDNITVLIQSQAERDAIQDSIMKLLEEISALTEGDLTARAEVTEDMTGAIADSFNAMSDQLSDIIRKVKDATASVDVTSEDVAKQTITLANKNIEQSRKVASAIKSIDIMVESIRNVSQNAAQSADVSEISRQSAREGAEAVQKTNLAMTEIREQINETARSIKRLGESSMEIGNVIQIINDIADRTSILALNASIQAAMAGDAGHGFAVVADEVQRLAESSSNSTKQIEALIKNIQTEIKNVSSRMDESIGKVVQGSQLADGAHAKLQQIEQVSNQLADLIKAITTASSEQVQVSETISTTMQEIGDVSQESSRSSQETATSMDMLSRTARDLRAAVETFKVPDAEETA</sequence>
<keyword evidence="5 7" id="KW-0807">Transducer</keyword>
<name>A0A1M7YCB5_9BACT</name>
<dbReference type="PROSITE" id="PS50885">
    <property type="entry name" value="HAMP"/>
    <property type="match status" value="2"/>
</dbReference>
<dbReference type="SMART" id="SM00304">
    <property type="entry name" value="HAMP"/>
    <property type="match status" value="2"/>
</dbReference>
<keyword evidence="13" id="KW-1185">Reference proteome</keyword>
<dbReference type="PANTHER" id="PTHR32089">
    <property type="entry name" value="METHYL-ACCEPTING CHEMOTAXIS PROTEIN MCPB"/>
    <property type="match status" value="1"/>
</dbReference>
<dbReference type="Pfam" id="PF00672">
    <property type="entry name" value="HAMP"/>
    <property type="match status" value="1"/>
</dbReference>
<feature type="region of interest" description="Disordered" evidence="8">
    <location>
        <begin position="1"/>
        <end position="21"/>
    </location>
</feature>
<feature type="domain" description="HAMP" evidence="11">
    <location>
        <begin position="327"/>
        <end position="379"/>
    </location>
</feature>
<dbReference type="Gene3D" id="1.10.287.950">
    <property type="entry name" value="Methyl-accepting chemotaxis protein"/>
    <property type="match status" value="1"/>
</dbReference>
<evidence type="ECO:0000256" key="2">
    <source>
        <dbReference type="ARBA" id="ARBA00022692"/>
    </source>
</evidence>
<feature type="transmembrane region" description="Helical" evidence="9">
    <location>
        <begin position="28"/>
        <end position="48"/>
    </location>
</feature>
<organism evidence="12 13">
    <name type="scientific">Desulfopila aestuarii DSM 18488</name>
    <dbReference type="NCBI Taxonomy" id="1121416"/>
    <lineage>
        <taxon>Bacteria</taxon>
        <taxon>Pseudomonadati</taxon>
        <taxon>Thermodesulfobacteriota</taxon>
        <taxon>Desulfobulbia</taxon>
        <taxon>Desulfobulbales</taxon>
        <taxon>Desulfocapsaceae</taxon>
        <taxon>Desulfopila</taxon>
    </lineage>
</organism>